<dbReference type="Proteomes" id="UP000478052">
    <property type="component" value="Unassembled WGS sequence"/>
</dbReference>
<name>A0A6G0Y6A4_APHCR</name>
<gene>
    <name evidence="1" type="ORF">FWK35_00013590</name>
</gene>
<reference evidence="1 2" key="1">
    <citation type="submission" date="2019-08" db="EMBL/GenBank/DDBJ databases">
        <title>Whole genome of Aphis craccivora.</title>
        <authorList>
            <person name="Voronova N.V."/>
            <person name="Shulinski R.S."/>
            <person name="Bandarenka Y.V."/>
            <person name="Zhorov D.G."/>
            <person name="Warner D."/>
        </authorList>
    </citation>
    <scope>NUCLEOTIDE SEQUENCE [LARGE SCALE GENOMIC DNA]</scope>
    <source>
        <strain evidence="1">180601</strain>
        <tissue evidence="1">Whole Body</tissue>
    </source>
</reference>
<evidence type="ECO:0000313" key="1">
    <source>
        <dbReference type="EMBL" id="KAF0749861.1"/>
    </source>
</evidence>
<feature type="non-terminal residue" evidence="1">
    <location>
        <position position="145"/>
    </location>
</feature>
<keyword evidence="2" id="KW-1185">Reference proteome</keyword>
<dbReference type="OrthoDB" id="6622362at2759"/>
<organism evidence="1 2">
    <name type="scientific">Aphis craccivora</name>
    <name type="common">Cowpea aphid</name>
    <dbReference type="NCBI Taxonomy" id="307492"/>
    <lineage>
        <taxon>Eukaryota</taxon>
        <taxon>Metazoa</taxon>
        <taxon>Ecdysozoa</taxon>
        <taxon>Arthropoda</taxon>
        <taxon>Hexapoda</taxon>
        <taxon>Insecta</taxon>
        <taxon>Pterygota</taxon>
        <taxon>Neoptera</taxon>
        <taxon>Paraneoptera</taxon>
        <taxon>Hemiptera</taxon>
        <taxon>Sternorrhyncha</taxon>
        <taxon>Aphidomorpha</taxon>
        <taxon>Aphidoidea</taxon>
        <taxon>Aphididae</taxon>
        <taxon>Aphidini</taxon>
        <taxon>Aphis</taxon>
        <taxon>Aphis</taxon>
    </lineage>
</organism>
<dbReference type="AlphaFoldDB" id="A0A6G0Y6A4"/>
<sequence length="145" mass="16729">MEHQNFQEKNLLYFICGFTVRSVYKKIDCQTCSYSMIENESKHNYSHKYPHSMLVDVKSIEGLIKSSKDVVVIVKFIESTLIQLTSNFCSLLPGLSQKVIIAIKNHVIISIQNHKLNLVTLICKQYLKVRLHYVAKLKRSADVIL</sequence>
<accession>A0A6G0Y6A4</accession>
<dbReference type="EMBL" id="VUJU01005940">
    <property type="protein sequence ID" value="KAF0749861.1"/>
    <property type="molecule type" value="Genomic_DNA"/>
</dbReference>
<protein>
    <submittedName>
        <fullName evidence="1">Uncharacterized protein</fullName>
    </submittedName>
</protein>
<proteinExistence type="predicted"/>
<comment type="caution">
    <text evidence="1">The sequence shown here is derived from an EMBL/GenBank/DDBJ whole genome shotgun (WGS) entry which is preliminary data.</text>
</comment>
<evidence type="ECO:0000313" key="2">
    <source>
        <dbReference type="Proteomes" id="UP000478052"/>
    </source>
</evidence>